<dbReference type="InterPro" id="IPR040457">
    <property type="entry name" value="GCP_C"/>
</dbReference>
<evidence type="ECO:0000256" key="1">
    <source>
        <dbReference type="ARBA" id="ARBA00010337"/>
    </source>
</evidence>
<dbReference type="InterPro" id="IPR041470">
    <property type="entry name" value="GCP_N"/>
</dbReference>
<dbReference type="CTD" id="38852"/>
<dbReference type="GO" id="GO:0051225">
    <property type="term" value="P:spindle assembly"/>
    <property type="evidence" value="ECO:0007669"/>
    <property type="project" value="TreeGrafter"/>
</dbReference>
<evidence type="ECO:0000256" key="3">
    <source>
        <dbReference type="ARBA" id="ARBA00022701"/>
    </source>
</evidence>
<dbReference type="GO" id="GO:0000278">
    <property type="term" value="P:mitotic cell cycle"/>
    <property type="evidence" value="ECO:0007669"/>
    <property type="project" value="TreeGrafter"/>
</dbReference>
<dbReference type="GeneID" id="117570823"/>
<dbReference type="GO" id="GO:0007020">
    <property type="term" value="P:microtubule nucleation"/>
    <property type="evidence" value="ECO:0007669"/>
    <property type="project" value="InterPro"/>
</dbReference>
<dbReference type="Gene3D" id="1.20.120.1900">
    <property type="entry name" value="Gamma-tubulin complex, C-terminal domain"/>
    <property type="match status" value="1"/>
</dbReference>
<dbReference type="PANTHER" id="PTHR19302">
    <property type="entry name" value="GAMMA TUBULIN COMPLEX PROTEIN"/>
    <property type="match status" value="1"/>
</dbReference>
<evidence type="ECO:0000256" key="5">
    <source>
        <dbReference type="RuleBase" id="RU363050"/>
    </source>
</evidence>
<protein>
    <recommendedName>
        <fullName evidence="5">Gamma-tubulin complex component</fullName>
    </recommendedName>
</protein>
<proteinExistence type="inferred from homology"/>
<dbReference type="GO" id="GO:0051011">
    <property type="term" value="F:microtubule minus-end binding"/>
    <property type="evidence" value="ECO:0007669"/>
    <property type="project" value="TreeGrafter"/>
</dbReference>
<dbReference type="GO" id="GO:0005874">
    <property type="term" value="C:microtubule"/>
    <property type="evidence" value="ECO:0007669"/>
    <property type="project" value="UniProtKB-KW"/>
</dbReference>
<keyword evidence="3 5" id="KW-0493">Microtubule</keyword>
<dbReference type="PANTHER" id="PTHR19302:SF13">
    <property type="entry name" value="GAMMA-TUBULIN COMPLEX COMPONENT 2"/>
    <property type="match status" value="1"/>
</dbReference>
<keyword evidence="4 5" id="KW-0206">Cytoskeleton</keyword>
<dbReference type="Proteomes" id="UP000515160">
    <property type="component" value="Chromosome 3"/>
</dbReference>
<dbReference type="InterPro" id="IPR042241">
    <property type="entry name" value="GCP_C_sf"/>
</dbReference>
<organism evidence="9 10">
    <name type="scientific">Drosophila albomicans</name>
    <name type="common">Fruit fly</name>
    <dbReference type="NCBI Taxonomy" id="7291"/>
    <lineage>
        <taxon>Eukaryota</taxon>
        <taxon>Metazoa</taxon>
        <taxon>Ecdysozoa</taxon>
        <taxon>Arthropoda</taxon>
        <taxon>Hexapoda</taxon>
        <taxon>Insecta</taxon>
        <taxon>Pterygota</taxon>
        <taxon>Neoptera</taxon>
        <taxon>Endopterygota</taxon>
        <taxon>Diptera</taxon>
        <taxon>Brachycera</taxon>
        <taxon>Muscomorpha</taxon>
        <taxon>Ephydroidea</taxon>
        <taxon>Drosophilidae</taxon>
        <taxon>Drosophila</taxon>
    </lineage>
</organism>
<feature type="region of interest" description="Disordered" evidence="6">
    <location>
        <begin position="1"/>
        <end position="34"/>
    </location>
</feature>
<sequence>MDSDAEDLKSGESSSIIMEQDDANGDAPSQANHKKKTGSWIFETVGGYYLPKENLSKLSAKEQEQLLIRDLIYAFSGVPASHIRPDLPIDMISLLKTAQIDEVRFKIDENFSGAFRALANELLPLIGYYINVQSFIEDTVMSKSCYRTLGVALHRNIQSYFELLSTLETQLQQQKLNLQQLVKQLRPWVSNLQSLASVTSHARRSECSIAALLSMMYEQQQHFKSNALKQVLTAVSDYYMKMVQLWTQKGVLYDVRGDFFVEDTHATAMSSTLLSPKQCCHAFWQQRYKLHLQRLPSFLEPQSEKIFLAGKYLNVLRQCNVQMQLMQMPLSYVFGDEAHVEFIRSSYELPARKLLGILKDQGQLQQHLSNLLDYLLLQQNQFVESLLEKCAEQLQRPVDSLVPEKLQKLLLETLQSSSNPYKHMLQLQLMECDVVAQLEHREQQEKSSEELTSEEDQLPEPLNITGYESLALRYTPNWPISLVLHEELLQQLQLVQRVLFLLRYVQHHLQSITYNLSKCNPLAAELRDRMNETIKQVEQHLLLDVLEPRWQRLLQAVEKAQLVDDVIRRFELTVKQCVQLCLLSEPVSFVRSLFTLGQMCLNFCGFIEQPTEAEFDAGLFEYDGEFTSLLQSLLNVIEHLANSSQTNDNERESCKQLLDRIKFDRRSPKLKLN</sequence>
<dbReference type="Pfam" id="PF04130">
    <property type="entry name" value="GCP_C_terminal"/>
    <property type="match status" value="1"/>
</dbReference>
<dbReference type="GO" id="GO:0031122">
    <property type="term" value="P:cytoplasmic microtubule organization"/>
    <property type="evidence" value="ECO:0007669"/>
    <property type="project" value="TreeGrafter"/>
</dbReference>
<dbReference type="GO" id="GO:0043015">
    <property type="term" value="F:gamma-tubulin binding"/>
    <property type="evidence" value="ECO:0007669"/>
    <property type="project" value="InterPro"/>
</dbReference>
<dbReference type="RefSeq" id="XP_034108577.1">
    <property type="nucleotide sequence ID" value="XM_034252686.2"/>
</dbReference>
<evidence type="ECO:0000259" key="7">
    <source>
        <dbReference type="Pfam" id="PF04130"/>
    </source>
</evidence>
<dbReference type="GO" id="GO:0051321">
    <property type="term" value="P:meiotic cell cycle"/>
    <property type="evidence" value="ECO:0007669"/>
    <property type="project" value="TreeGrafter"/>
</dbReference>
<name>A0A6P8YRH7_DROAB</name>
<feature type="compositionally biased region" description="Basic and acidic residues" evidence="6">
    <location>
        <begin position="1"/>
        <end position="10"/>
    </location>
</feature>
<evidence type="ECO:0000256" key="6">
    <source>
        <dbReference type="SAM" id="MobiDB-lite"/>
    </source>
</evidence>
<dbReference type="OrthoDB" id="2192946at2759"/>
<accession>A0A6P8YRH7</accession>
<keyword evidence="9" id="KW-1185">Reference proteome</keyword>
<evidence type="ECO:0000313" key="9">
    <source>
        <dbReference type="Proteomes" id="UP000515160"/>
    </source>
</evidence>
<comment type="similarity">
    <text evidence="1 5">Belongs to the TUBGCP family.</text>
</comment>
<gene>
    <name evidence="10" type="primary">LOC117570823</name>
</gene>
<comment type="subcellular location">
    <subcellularLocation>
        <location evidence="5">Cytoplasm</location>
        <location evidence="5">Cytoskeleton</location>
        <location evidence="5">Microtubule organizing center</location>
    </subcellularLocation>
</comment>
<evidence type="ECO:0000256" key="2">
    <source>
        <dbReference type="ARBA" id="ARBA00022490"/>
    </source>
</evidence>
<evidence type="ECO:0000259" key="8">
    <source>
        <dbReference type="Pfam" id="PF17681"/>
    </source>
</evidence>
<keyword evidence="2 5" id="KW-0963">Cytoplasm</keyword>
<dbReference type="GO" id="GO:0000930">
    <property type="term" value="C:gamma-tubulin complex"/>
    <property type="evidence" value="ECO:0007669"/>
    <property type="project" value="TreeGrafter"/>
</dbReference>
<reference evidence="10" key="1">
    <citation type="submission" date="2025-08" db="UniProtKB">
        <authorList>
            <consortium name="RefSeq"/>
        </authorList>
    </citation>
    <scope>IDENTIFICATION</scope>
    <source>
        <strain evidence="10">15112-1751.03</strain>
        <tissue evidence="10">Whole Adult</tissue>
    </source>
</reference>
<dbReference type="AlphaFoldDB" id="A0A6P8YRH7"/>
<dbReference type="Pfam" id="PF17681">
    <property type="entry name" value="GCP_N_terminal"/>
    <property type="match status" value="1"/>
</dbReference>
<feature type="domain" description="Gamma tubulin complex component protein N-terminal" evidence="8">
    <location>
        <begin position="68"/>
        <end position="359"/>
    </location>
</feature>
<feature type="domain" description="Gamma tubulin complex component C-terminal" evidence="7">
    <location>
        <begin position="364"/>
        <end position="663"/>
    </location>
</feature>
<dbReference type="GO" id="GO:0000922">
    <property type="term" value="C:spindle pole"/>
    <property type="evidence" value="ECO:0007669"/>
    <property type="project" value="InterPro"/>
</dbReference>
<evidence type="ECO:0000256" key="4">
    <source>
        <dbReference type="ARBA" id="ARBA00023212"/>
    </source>
</evidence>
<dbReference type="InterPro" id="IPR007259">
    <property type="entry name" value="GCP"/>
</dbReference>
<evidence type="ECO:0000313" key="10">
    <source>
        <dbReference type="RefSeq" id="XP_034108577.1"/>
    </source>
</evidence>